<comment type="caution">
    <text evidence="2">The sequence shown here is derived from an EMBL/GenBank/DDBJ whole genome shotgun (WGS) entry which is preliminary data.</text>
</comment>
<dbReference type="Gene3D" id="2.60.40.1600">
    <property type="entry name" value="Smr-associated-like"/>
    <property type="match status" value="1"/>
</dbReference>
<dbReference type="InterPro" id="IPR036063">
    <property type="entry name" value="Smr_dom_sf"/>
</dbReference>
<proteinExistence type="predicted"/>
<dbReference type="AlphaFoldDB" id="A0A644ZKA6"/>
<organism evidence="2">
    <name type="scientific">bioreactor metagenome</name>
    <dbReference type="NCBI Taxonomy" id="1076179"/>
    <lineage>
        <taxon>unclassified sequences</taxon>
        <taxon>metagenomes</taxon>
        <taxon>ecological metagenomes</taxon>
    </lineage>
</organism>
<evidence type="ECO:0000259" key="1">
    <source>
        <dbReference type="PROSITE" id="PS50828"/>
    </source>
</evidence>
<dbReference type="EMBL" id="VSSQ01009263">
    <property type="protein sequence ID" value="MPM41157.1"/>
    <property type="molecule type" value="Genomic_DNA"/>
</dbReference>
<dbReference type="InterPro" id="IPR036781">
    <property type="entry name" value="Smr_assoc-like_sf"/>
</dbReference>
<dbReference type="Pfam" id="PF01713">
    <property type="entry name" value="Smr"/>
    <property type="match status" value="1"/>
</dbReference>
<reference evidence="2" key="1">
    <citation type="submission" date="2019-08" db="EMBL/GenBank/DDBJ databases">
        <authorList>
            <person name="Kucharzyk K."/>
            <person name="Murdoch R.W."/>
            <person name="Higgins S."/>
            <person name="Loffler F."/>
        </authorList>
    </citation>
    <scope>NUCLEOTIDE SEQUENCE</scope>
</reference>
<name>A0A644ZKA6_9ZZZZ</name>
<dbReference type="InterPro" id="IPR002625">
    <property type="entry name" value="Smr_dom"/>
</dbReference>
<sequence length="176" mass="20156">MLCIDRKDGQLFEAEIVDLEIKTAKFVKEDIYEENPFFDELAHIIFVHDLTHPPLAGFKTEMIAPVTEKTEKSLIDQYLVDKETAEVDLHIEKLRSDHKTMKKDDIMPVQLARFRQCLDAAIARGLRKVVFIHGVGAGLLKKELTDILKSYPDLEFEDASIMKYGIGATEVRIPKR</sequence>
<dbReference type="Gene3D" id="3.30.1370.110">
    <property type="match status" value="1"/>
</dbReference>
<feature type="domain" description="Smr" evidence="1">
    <location>
        <begin position="118"/>
        <end position="174"/>
    </location>
</feature>
<gene>
    <name evidence="2" type="ORF">SDC9_87807</name>
</gene>
<evidence type="ECO:0000313" key="2">
    <source>
        <dbReference type="EMBL" id="MPM41157.1"/>
    </source>
</evidence>
<protein>
    <recommendedName>
        <fullName evidence="1">Smr domain-containing protein</fullName>
    </recommendedName>
</protein>
<accession>A0A644ZKA6</accession>
<dbReference type="PROSITE" id="PS50828">
    <property type="entry name" value="SMR"/>
    <property type="match status" value="1"/>
</dbReference>